<name>A0AAU9MGK0_9ASTR</name>
<dbReference type="Proteomes" id="UP001157418">
    <property type="component" value="Unassembled WGS sequence"/>
</dbReference>
<dbReference type="AlphaFoldDB" id="A0AAU9MGK0"/>
<accession>A0AAU9MGK0</accession>
<feature type="region of interest" description="Disordered" evidence="1">
    <location>
        <begin position="1"/>
        <end position="50"/>
    </location>
</feature>
<feature type="compositionally biased region" description="Acidic residues" evidence="1">
    <location>
        <begin position="15"/>
        <end position="31"/>
    </location>
</feature>
<evidence type="ECO:0000256" key="1">
    <source>
        <dbReference type="SAM" id="MobiDB-lite"/>
    </source>
</evidence>
<evidence type="ECO:0000313" key="3">
    <source>
        <dbReference type="Proteomes" id="UP001157418"/>
    </source>
</evidence>
<feature type="region of interest" description="Disordered" evidence="1">
    <location>
        <begin position="135"/>
        <end position="182"/>
    </location>
</feature>
<evidence type="ECO:0000313" key="2">
    <source>
        <dbReference type="EMBL" id="CAH1425602.1"/>
    </source>
</evidence>
<keyword evidence="3" id="KW-1185">Reference proteome</keyword>
<proteinExistence type="predicted"/>
<organism evidence="2 3">
    <name type="scientific">Lactuca virosa</name>
    <dbReference type="NCBI Taxonomy" id="75947"/>
    <lineage>
        <taxon>Eukaryota</taxon>
        <taxon>Viridiplantae</taxon>
        <taxon>Streptophyta</taxon>
        <taxon>Embryophyta</taxon>
        <taxon>Tracheophyta</taxon>
        <taxon>Spermatophyta</taxon>
        <taxon>Magnoliopsida</taxon>
        <taxon>eudicotyledons</taxon>
        <taxon>Gunneridae</taxon>
        <taxon>Pentapetalae</taxon>
        <taxon>asterids</taxon>
        <taxon>campanulids</taxon>
        <taxon>Asterales</taxon>
        <taxon>Asteraceae</taxon>
        <taxon>Cichorioideae</taxon>
        <taxon>Cichorieae</taxon>
        <taxon>Lactucinae</taxon>
        <taxon>Lactuca</taxon>
    </lineage>
</organism>
<dbReference type="EMBL" id="CAKMRJ010002223">
    <property type="protein sequence ID" value="CAH1425602.1"/>
    <property type="molecule type" value="Genomic_DNA"/>
</dbReference>
<comment type="caution">
    <text evidence="2">The sequence shown here is derived from an EMBL/GenBank/DDBJ whole genome shotgun (WGS) entry which is preliminary data.</text>
</comment>
<protein>
    <submittedName>
        <fullName evidence="2">Uncharacterized protein</fullName>
    </submittedName>
</protein>
<gene>
    <name evidence="2" type="ORF">LVIROSA_LOCUS12732</name>
</gene>
<sequence>MDDRDGKNGYCDMENSVEMDDSNPEGDEDGISETTNSSRREPTDEGLFGDELEEGEFFMMVNRDSDHSVDCSTDVATSEVNKVNNLGSNSHLVKSGCFGPFKSGPVNNGGRKLPKSFGPLLGNMDDLDLDVEFLADGSNRKKTRRSSPPRLDLNCNPSSSFASDHVPDGDDDGSASNHTTHP</sequence>
<reference evidence="2 3" key="1">
    <citation type="submission" date="2022-01" db="EMBL/GenBank/DDBJ databases">
        <authorList>
            <person name="Xiong W."/>
            <person name="Schranz E."/>
        </authorList>
    </citation>
    <scope>NUCLEOTIDE SEQUENCE [LARGE SCALE GENOMIC DNA]</scope>
</reference>